<sequence length="163" mass="18384">MFSLGSGVIIRVRRLTIDAYFTRGGSRIPLSAIDKRRDRWNSLIELNETPDNLKKLSVLINLAEIRQSIRAKSFQREFSINVWMGFINNSLIGPIRLPNRLDGNRVEMCTLGVPMLCERKENPLASPSRFQVQIGVKADPLPGRKGRVGSRCGKEIFLVCTAE</sequence>
<evidence type="ECO:0008006" key="3">
    <source>
        <dbReference type="Google" id="ProtNLM"/>
    </source>
</evidence>
<accession>A0AAV8XZF6</accession>
<organism evidence="1 2">
    <name type="scientific">Aromia moschata</name>
    <dbReference type="NCBI Taxonomy" id="1265417"/>
    <lineage>
        <taxon>Eukaryota</taxon>
        <taxon>Metazoa</taxon>
        <taxon>Ecdysozoa</taxon>
        <taxon>Arthropoda</taxon>
        <taxon>Hexapoda</taxon>
        <taxon>Insecta</taxon>
        <taxon>Pterygota</taxon>
        <taxon>Neoptera</taxon>
        <taxon>Endopterygota</taxon>
        <taxon>Coleoptera</taxon>
        <taxon>Polyphaga</taxon>
        <taxon>Cucujiformia</taxon>
        <taxon>Chrysomeloidea</taxon>
        <taxon>Cerambycidae</taxon>
        <taxon>Cerambycinae</taxon>
        <taxon>Callichromatini</taxon>
        <taxon>Aromia</taxon>
    </lineage>
</organism>
<reference evidence="1" key="1">
    <citation type="journal article" date="2023" name="Insect Mol. Biol.">
        <title>Genome sequencing provides insights into the evolution of gene families encoding plant cell wall-degrading enzymes in longhorned beetles.</title>
        <authorList>
            <person name="Shin N.R."/>
            <person name="Okamura Y."/>
            <person name="Kirsch R."/>
            <person name="Pauchet Y."/>
        </authorList>
    </citation>
    <scope>NUCLEOTIDE SEQUENCE</scope>
    <source>
        <strain evidence="1">AMC_N1</strain>
    </source>
</reference>
<dbReference type="Proteomes" id="UP001162162">
    <property type="component" value="Unassembled WGS sequence"/>
</dbReference>
<proteinExistence type="predicted"/>
<dbReference type="AlphaFoldDB" id="A0AAV8XZF6"/>
<evidence type="ECO:0000313" key="2">
    <source>
        <dbReference type="Proteomes" id="UP001162162"/>
    </source>
</evidence>
<comment type="caution">
    <text evidence="1">The sequence shown here is derived from an EMBL/GenBank/DDBJ whole genome shotgun (WGS) entry which is preliminary data.</text>
</comment>
<dbReference type="EMBL" id="JAPWTK010000250">
    <property type="protein sequence ID" value="KAJ8944511.1"/>
    <property type="molecule type" value="Genomic_DNA"/>
</dbReference>
<evidence type="ECO:0000313" key="1">
    <source>
        <dbReference type="EMBL" id="KAJ8944511.1"/>
    </source>
</evidence>
<gene>
    <name evidence="1" type="ORF">NQ318_011769</name>
</gene>
<name>A0AAV8XZF6_9CUCU</name>
<protein>
    <recommendedName>
        <fullName evidence="3">Ribosomal protein S1</fullName>
    </recommendedName>
</protein>
<keyword evidence="2" id="KW-1185">Reference proteome</keyword>